<proteinExistence type="inferred from homology"/>
<evidence type="ECO:0000259" key="8">
    <source>
        <dbReference type="SMART" id="SM00737"/>
    </source>
</evidence>
<dbReference type="GO" id="GO:0032934">
    <property type="term" value="F:sterol binding"/>
    <property type="evidence" value="ECO:0007669"/>
    <property type="project" value="InterPro"/>
</dbReference>
<dbReference type="EMBL" id="CACVBM020001607">
    <property type="protein sequence ID" value="CAA7055180.1"/>
    <property type="molecule type" value="Genomic_DNA"/>
</dbReference>
<dbReference type="SUPFAM" id="SSF81296">
    <property type="entry name" value="E set domains"/>
    <property type="match status" value="1"/>
</dbReference>
<dbReference type="AlphaFoldDB" id="A0A6D2KKZ2"/>
<dbReference type="GO" id="GO:0015918">
    <property type="term" value="P:sterol transport"/>
    <property type="evidence" value="ECO:0007669"/>
    <property type="project" value="InterPro"/>
</dbReference>
<dbReference type="InterPro" id="IPR003172">
    <property type="entry name" value="ML_dom"/>
</dbReference>
<feature type="signal peptide" evidence="7">
    <location>
        <begin position="1"/>
        <end position="24"/>
    </location>
</feature>
<evidence type="ECO:0000256" key="4">
    <source>
        <dbReference type="ARBA" id="ARBA00022448"/>
    </source>
</evidence>
<dbReference type="PANTHER" id="PTHR11306:SF0">
    <property type="entry name" value="PHOSPHATIDYLGLYCEROL_PHOSPHATIDYLINOSITOL TRANSFER PROTEIN"/>
    <property type="match status" value="1"/>
</dbReference>
<evidence type="ECO:0000313" key="9">
    <source>
        <dbReference type="EMBL" id="CAA7055180.1"/>
    </source>
</evidence>
<comment type="subunit">
    <text evidence="3">Monomer.</text>
</comment>
<organism evidence="9 10">
    <name type="scientific">Microthlaspi erraticum</name>
    <dbReference type="NCBI Taxonomy" id="1685480"/>
    <lineage>
        <taxon>Eukaryota</taxon>
        <taxon>Viridiplantae</taxon>
        <taxon>Streptophyta</taxon>
        <taxon>Embryophyta</taxon>
        <taxon>Tracheophyta</taxon>
        <taxon>Spermatophyta</taxon>
        <taxon>Magnoliopsida</taxon>
        <taxon>eudicotyledons</taxon>
        <taxon>Gunneridae</taxon>
        <taxon>Pentapetalae</taxon>
        <taxon>rosids</taxon>
        <taxon>malvids</taxon>
        <taxon>Brassicales</taxon>
        <taxon>Brassicaceae</taxon>
        <taxon>Coluteocarpeae</taxon>
        <taxon>Microthlaspi</taxon>
    </lineage>
</organism>
<sequence length="155" mass="17206">MAISHAQPMLLLLLSLFFLPTLRAEPMRPIRFRDCGYESYPVKVTSVEIPEYNYRRTDVRFEISASTNKTINGERLLAIIMGRDGSPTTGESNLCDLTSCPVSLGAFKFGVSVLLDPDNSSNEYSGRLTIVNPTEVLMCIRVEFIISSSNALSAY</sequence>
<comment type="similarity">
    <text evidence="2">Belongs to the NPC2 family.</text>
</comment>
<accession>A0A6D2KKZ2</accession>
<evidence type="ECO:0000256" key="6">
    <source>
        <dbReference type="ARBA" id="ARBA00023055"/>
    </source>
</evidence>
<evidence type="ECO:0000256" key="1">
    <source>
        <dbReference type="ARBA" id="ARBA00002053"/>
    </source>
</evidence>
<evidence type="ECO:0000256" key="7">
    <source>
        <dbReference type="SAM" id="SignalP"/>
    </source>
</evidence>
<comment type="function">
    <text evidence="1">Catalyzes the intermembrane transfer of phosphatidylglycerol and phosphatidylinositol.</text>
</comment>
<name>A0A6D2KKZ2_9BRAS</name>
<comment type="caution">
    <text evidence="9">The sequence shown here is derived from an EMBL/GenBank/DDBJ whole genome shotgun (WGS) entry which is preliminary data.</text>
</comment>
<keyword evidence="6" id="KW-0445">Lipid transport</keyword>
<reference evidence="9" key="1">
    <citation type="submission" date="2020-01" db="EMBL/GenBank/DDBJ databases">
        <authorList>
            <person name="Mishra B."/>
        </authorList>
    </citation>
    <scope>NUCLEOTIDE SEQUENCE [LARGE SCALE GENOMIC DNA]</scope>
</reference>
<evidence type="ECO:0000256" key="5">
    <source>
        <dbReference type="ARBA" id="ARBA00022729"/>
    </source>
</evidence>
<dbReference type="OrthoDB" id="1059952at2759"/>
<dbReference type="SMART" id="SM00737">
    <property type="entry name" value="ML"/>
    <property type="match status" value="1"/>
</dbReference>
<keyword evidence="5 7" id="KW-0732">Signal</keyword>
<gene>
    <name evidence="9" type="ORF">MERR_LOCUS42416</name>
</gene>
<dbReference type="InterPro" id="IPR039670">
    <property type="entry name" value="NPC2-like"/>
</dbReference>
<dbReference type="InterPro" id="IPR014756">
    <property type="entry name" value="Ig_E-set"/>
</dbReference>
<keyword evidence="10" id="KW-1185">Reference proteome</keyword>
<evidence type="ECO:0000256" key="2">
    <source>
        <dbReference type="ARBA" id="ARBA00006370"/>
    </source>
</evidence>
<evidence type="ECO:0000256" key="3">
    <source>
        <dbReference type="ARBA" id="ARBA00011245"/>
    </source>
</evidence>
<feature type="domain" description="MD-2-related lipid-recognition" evidence="8">
    <location>
        <begin position="32"/>
        <end position="144"/>
    </location>
</feature>
<evidence type="ECO:0000313" key="10">
    <source>
        <dbReference type="Proteomes" id="UP000467841"/>
    </source>
</evidence>
<feature type="chain" id="PRO_5025644137" description="MD-2-related lipid-recognition domain-containing protein" evidence="7">
    <location>
        <begin position="25"/>
        <end position="155"/>
    </location>
</feature>
<keyword evidence="4" id="KW-0813">Transport</keyword>
<dbReference type="PANTHER" id="PTHR11306">
    <property type="entry name" value="NIEMANN PICK TYPE C2 PROTEIN NPC2-RELATED"/>
    <property type="match status" value="1"/>
</dbReference>
<dbReference type="Proteomes" id="UP000467841">
    <property type="component" value="Unassembled WGS sequence"/>
</dbReference>
<protein>
    <recommendedName>
        <fullName evidence="8">MD-2-related lipid-recognition domain-containing protein</fullName>
    </recommendedName>
</protein>